<feature type="repeat" description="WD" evidence="1">
    <location>
        <begin position="265"/>
        <end position="297"/>
    </location>
</feature>
<dbReference type="AlphaFoldDB" id="A0A8S1RGH9"/>
<dbReference type="PANTHER" id="PTHR19920">
    <property type="entry name" value="WD40 PROTEIN CIAO1"/>
    <property type="match status" value="1"/>
</dbReference>
<feature type="repeat" description="WD" evidence="1">
    <location>
        <begin position="311"/>
        <end position="352"/>
    </location>
</feature>
<dbReference type="SMART" id="SM00320">
    <property type="entry name" value="WD40"/>
    <property type="match status" value="3"/>
</dbReference>
<evidence type="ECO:0008006" key="4">
    <source>
        <dbReference type="Google" id="ProtNLM"/>
    </source>
</evidence>
<accession>A0A8S1RGH9</accession>
<protein>
    <recommendedName>
        <fullName evidence="4">WD40-repeat-containing domain</fullName>
    </recommendedName>
</protein>
<organism evidence="2 3">
    <name type="scientific">Paramecium sonneborni</name>
    <dbReference type="NCBI Taxonomy" id="65129"/>
    <lineage>
        <taxon>Eukaryota</taxon>
        <taxon>Sar</taxon>
        <taxon>Alveolata</taxon>
        <taxon>Ciliophora</taxon>
        <taxon>Intramacronucleata</taxon>
        <taxon>Oligohymenophorea</taxon>
        <taxon>Peniculida</taxon>
        <taxon>Parameciidae</taxon>
        <taxon>Paramecium</taxon>
    </lineage>
</organism>
<comment type="caution">
    <text evidence="2">The sequence shown here is derived from an EMBL/GenBank/DDBJ whole genome shotgun (WGS) entry which is preliminary data.</text>
</comment>
<dbReference type="PANTHER" id="PTHR19920:SF0">
    <property type="entry name" value="CYTOSOLIC IRON-SULFUR PROTEIN ASSEMBLY PROTEIN CIAO1-RELATED"/>
    <property type="match status" value="1"/>
</dbReference>
<dbReference type="InterPro" id="IPR001680">
    <property type="entry name" value="WD40_rpt"/>
</dbReference>
<evidence type="ECO:0000313" key="3">
    <source>
        <dbReference type="Proteomes" id="UP000692954"/>
    </source>
</evidence>
<dbReference type="Pfam" id="PF00400">
    <property type="entry name" value="WD40"/>
    <property type="match status" value="2"/>
</dbReference>
<name>A0A8S1RGH9_9CILI</name>
<reference evidence="2" key="1">
    <citation type="submission" date="2021-01" db="EMBL/GenBank/DDBJ databases">
        <authorList>
            <consortium name="Genoscope - CEA"/>
            <person name="William W."/>
        </authorList>
    </citation>
    <scope>NUCLEOTIDE SEQUENCE</scope>
</reference>
<dbReference type="GO" id="GO:0097361">
    <property type="term" value="C:cytosolic [4Fe-4S] assembly targeting complex"/>
    <property type="evidence" value="ECO:0007669"/>
    <property type="project" value="TreeGrafter"/>
</dbReference>
<keyword evidence="1" id="KW-0853">WD repeat</keyword>
<evidence type="ECO:0000313" key="2">
    <source>
        <dbReference type="EMBL" id="CAD8125915.1"/>
    </source>
</evidence>
<proteinExistence type="predicted"/>
<sequence length="560" mass="67094">MFKPKPKEKMFLCEQHNKKIKQFQIERKKLFCKQCLVNNDQTMQTFSMQMIIELIEDNISEKLQTYSTAIEPLITQIYNLKKELQKFQSYILKQLAELTKILDDWITEFKQNGEEESKYSMKDELEKFFENVINEKQQHDWKEESVKISNLSGKINNNFIDKVQKILNNFQNFPTQYFQSNLTFIEKNSNNISEIYEKKGLSLVLFDDMYQKEPNLKVDFFSSDCRAMAINKDNDVLVFADGKLLKVMQLKDNRYKNQNSKFQGIENNQEITTTLNFYKSNNNLIQGSQDYTIRIWEPNDQFNIWTIMKHLKGHQHWISCLVLYSDDTFFISGSTDNTIRIWKLTEDKEFQILKEDHKKSIFGLSLNQNNDVLISCGADQYICVFTKTQEQQQWKKTQKIDLDKEQFGYRLCFINNDVFTFQPHEYNSCKNNQIKYNYIQIYEKKNLENNTFIFEKNNKIQIDIKIPESIQNCDFYFPQIYRQEILFNKYQQSIQLIQLNFEQQNNSNKIKDIKCIQQINFEQNGVYARIYGTISQDGKYLVLWDYKSKKIQIYSKCKMQ</sequence>
<dbReference type="EMBL" id="CAJJDN010000163">
    <property type="protein sequence ID" value="CAD8125915.1"/>
    <property type="molecule type" value="Genomic_DNA"/>
</dbReference>
<dbReference type="GO" id="GO:0016226">
    <property type="term" value="P:iron-sulfur cluster assembly"/>
    <property type="evidence" value="ECO:0007669"/>
    <property type="project" value="TreeGrafter"/>
</dbReference>
<evidence type="ECO:0000256" key="1">
    <source>
        <dbReference type="PROSITE-ProRule" id="PRU00221"/>
    </source>
</evidence>
<dbReference type="PROSITE" id="PS50082">
    <property type="entry name" value="WD_REPEATS_2"/>
    <property type="match status" value="2"/>
</dbReference>
<dbReference type="Proteomes" id="UP000692954">
    <property type="component" value="Unassembled WGS sequence"/>
</dbReference>
<dbReference type="OrthoDB" id="189968at2759"/>
<keyword evidence="3" id="KW-1185">Reference proteome</keyword>
<dbReference type="PROSITE" id="PS50294">
    <property type="entry name" value="WD_REPEATS_REGION"/>
    <property type="match status" value="1"/>
</dbReference>
<gene>
    <name evidence="2" type="ORF">PSON_ATCC_30995.1.T1630052</name>
</gene>